<evidence type="ECO:0000256" key="5">
    <source>
        <dbReference type="ARBA" id="ARBA00022777"/>
    </source>
</evidence>
<evidence type="ECO:0000256" key="1">
    <source>
        <dbReference type="ARBA" id="ARBA00012513"/>
    </source>
</evidence>
<dbReference type="Gene3D" id="1.10.510.10">
    <property type="entry name" value="Transferase(Phosphotransferase) domain 1"/>
    <property type="match status" value="1"/>
</dbReference>
<accession>A0AAN7RB60</accession>
<evidence type="ECO:0000313" key="11">
    <source>
        <dbReference type="Proteomes" id="UP001346149"/>
    </source>
</evidence>
<dbReference type="InterPro" id="IPR011009">
    <property type="entry name" value="Kinase-like_dom_sf"/>
</dbReference>
<dbReference type="Proteomes" id="UP001346149">
    <property type="component" value="Unassembled WGS sequence"/>
</dbReference>
<evidence type="ECO:0000256" key="4">
    <source>
        <dbReference type="ARBA" id="ARBA00022741"/>
    </source>
</evidence>
<feature type="domain" description="Protein kinase" evidence="9">
    <location>
        <begin position="1"/>
        <end position="56"/>
    </location>
</feature>
<dbReference type="InterPro" id="IPR000719">
    <property type="entry name" value="Prot_kinase_dom"/>
</dbReference>
<comment type="caution">
    <text evidence="10">The sequence shown here is derived from an EMBL/GenBank/DDBJ whole genome shotgun (WGS) entry which is preliminary data.</text>
</comment>
<dbReference type="GO" id="GO:0035556">
    <property type="term" value="P:intracellular signal transduction"/>
    <property type="evidence" value="ECO:0007669"/>
    <property type="project" value="TreeGrafter"/>
</dbReference>
<keyword evidence="2" id="KW-0723">Serine/threonine-protein kinase</keyword>
<evidence type="ECO:0000256" key="2">
    <source>
        <dbReference type="ARBA" id="ARBA00022527"/>
    </source>
</evidence>
<dbReference type="GO" id="GO:0004674">
    <property type="term" value="F:protein serine/threonine kinase activity"/>
    <property type="evidence" value="ECO:0007669"/>
    <property type="project" value="UniProtKB-KW"/>
</dbReference>
<keyword evidence="5" id="KW-0418">Kinase</keyword>
<keyword evidence="4" id="KW-0547">Nucleotide-binding</keyword>
<dbReference type="PROSITE" id="PS50011">
    <property type="entry name" value="PROTEIN_KINASE_DOM"/>
    <property type="match status" value="1"/>
</dbReference>
<sequence>MEYLPGGDIMNLLIREDTLTESVARFYIALSALAMESIHKHIYIHRDIKLDNLILD</sequence>
<comment type="catalytic activity">
    <reaction evidence="8">
        <text>L-seryl-[protein] + ATP = O-phospho-L-seryl-[protein] + ADP + H(+)</text>
        <dbReference type="Rhea" id="RHEA:17989"/>
        <dbReference type="Rhea" id="RHEA-COMP:9863"/>
        <dbReference type="Rhea" id="RHEA-COMP:11604"/>
        <dbReference type="ChEBI" id="CHEBI:15378"/>
        <dbReference type="ChEBI" id="CHEBI:29999"/>
        <dbReference type="ChEBI" id="CHEBI:30616"/>
        <dbReference type="ChEBI" id="CHEBI:83421"/>
        <dbReference type="ChEBI" id="CHEBI:456216"/>
        <dbReference type="EC" id="2.7.11.1"/>
    </reaction>
</comment>
<dbReference type="AlphaFoldDB" id="A0AAN7RB60"/>
<dbReference type="EMBL" id="JAXQNO010000008">
    <property type="protein sequence ID" value="KAK4792573.1"/>
    <property type="molecule type" value="Genomic_DNA"/>
</dbReference>
<dbReference type="PANTHER" id="PTHR24356:SF332">
    <property type="entry name" value="AGC (CAMP-DEPENDENT, CGMP-DEPENDENT AND PROTEIN KINASE C) KINASE FAMILY PROTEIN"/>
    <property type="match status" value="1"/>
</dbReference>
<proteinExistence type="predicted"/>
<dbReference type="InterPro" id="IPR050236">
    <property type="entry name" value="Ser_Thr_kinase_AGC"/>
</dbReference>
<dbReference type="PANTHER" id="PTHR24356">
    <property type="entry name" value="SERINE/THREONINE-PROTEIN KINASE"/>
    <property type="match status" value="1"/>
</dbReference>
<protein>
    <recommendedName>
        <fullName evidence="1">non-specific serine/threonine protein kinase</fullName>
        <ecNumber evidence="1">2.7.11.1</ecNumber>
    </recommendedName>
</protein>
<dbReference type="SUPFAM" id="SSF56112">
    <property type="entry name" value="Protein kinase-like (PK-like)"/>
    <property type="match status" value="1"/>
</dbReference>
<dbReference type="InterPro" id="IPR008271">
    <property type="entry name" value="Ser/Thr_kinase_AS"/>
</dbReference>
<dbReference type="PROSITE" id="PS00108">
    <property type="entry name" value="PROTEIN_KINASE_ST"/>
    <property type="match status" value="1"/>
</dbReference>
<dbReference type="GO" id="GO:0005524">
    <property type="term" value="F:ATP binding"/>
    <property type="evidence" value="ECO:0007669"/>
    <property type="project" value="UniProtKB-KW"/>
</dbReference>
<dbReference type="EC" id="2.7.11.1" evidence="1"/>
<organism evidence="10 11">
    <name type="scientific">Trapa natans</name>
    <name type="common">Water chestnut</name>
    <dbReference type="NCBI Taxonomy" id="22666"/>
    <lineage>
        <taxon>Eukaryota</taxon>
        <taxon>Viridiplantae</taxon>
        <taxon>Streptophyta</taxon>
        <taxon>Embryophyta</taxon>
        <taxon>Tracheophyta</taxon>
        <taxon>Spermatophyta</taxon>
        <taxon>Magnoliopsida</taxon>
        <taxon>eudicotyledons</taxon>
        <taxon>Gunneridae</taxon>
        <taxon>Pentapetalae</taxon>
        <taxon>rosids</taxon>
        <taxon>malvids</taxon>
        <taxon>Myrtales</taxon>
        <taxon>Lythraceae</taxon>
        <taxon>Trapa</taxon>
    </lineage>
</organism>
<keyword evidence="3" id="KW-0808">Transferase</keyword>
<gene>
    <name evidence="10" type="ORF">SAY86_023008</name>
</gene>
<keyword evidence="6" id="KW-0067">ATP-binding</keyword>
<dbReference type="Pfam" id="PF00069">
    <property type="entry name" value="Pkinase"/>
    <property type="match status" value="1"/>
</dbReference>
<comment type="catalytic activity">
    <reaction evidence="7">
        <text>L-threonyl-[protein] + ATP = O-phospho-L-threonyl-[protein] + ADP + H(+)</text>
        <dbReference type="Rhea" id="RHEA:46608"/>
        <dbReference type="Rhea" id="RHEA-COMP:11060"/>
        <dbReference type="Rhea" id="RHEA-COMP:11605"/>
        <dbReference type="ChEBI" id="CHEBI:15378"/>
        <dbReference type="ChEBI" id="CHEBI:30013"/>
        <dbReference type="ChEBI" id="CHEBI:30616"/>
        <dbReference type="ChEBI" id="CHEBI:61977"/>
        <dbReference type="ChEBI" id="CHEBI:456216"/>
        <dbReference type="EC" id="2.7.11.1"/>
    </reaction>
</comment>
<evidence type="ECO:0000259" key="9">
    <source>
        <dbReference type="PROSITE" id="PS50011"/>
    </source>
</evidence>
<evidence type="ECO:0000256" key="8">
    <source>
        <dbReference type="ARBA" id="ARBA00048679"/>
    </source>
</evidence>
<name>A0AAN7RB60_TRANT</name>
<evidence type="ECO:0000256" key="6">
    <source>
        <dbReference type="ARBA" id="ARBA00022840"/>
    </source>
</evidence>
<keyword evidence="11" id="KW-1185">Reference proteome</keyword>
<evidence type="ECO:0000313" key="10">
    <source>
        <dbReference type="EMBL" id="KAK4792573.1"/>
    </source>
</evidence>
<evidence type="ECO:0000256" key="7">
    <source>
        <dbReference type="ARBA" id="ARBA00047899"/>
    </source>
</evidence>
<reference evidence="10 11" key="1">
    <citation type="journal article" date="2023" name="Hortic Res">
        <title>Pangenome of water caltrop reveals structural variations and asymmetric subgenome divergence after allopolyploidization.</title>
        <authorList>
            <person name="Zhang X."/>
            <person name="Chen Y."/>
            <person name="Wang L."/>
            <person name="Yuan Y."/>
            <person name="Fang M."/>
            <person name="Shi L."/>
            <person name="Lu R."/>
            <person name="Comes H.P."/>
            <person name="Ma Y."/>
            <person name="Chen Y."/>
            <person name="Huang G."/>
            <person name="Zhou Y."/>
            <person name="Zheng Z."/>
            <person name="Qiu Y."/>
        </authorList>
    </citation>
    <scope>NUCLEOTIDE SEQUENCE [LARGE SCALE GENOMIC DNA]</scope>
    <source>
        <strain evidence="10">F231</strain>
    </source>
</reference>
<evidence type="ECO:0000256" key="3">
    <source>
        <dbReference type="ARBA" id="ARBA00022679"/>
    </source>
</evidence>